<feature type="transmembrane region" description="Helical" evidence="1">
    <location>
        <begin position="60"/>
        <end position="82"/>
    </location>
</feature>
<name>A0A7X1E4Z6_9BACT</name>
<keyword evidence="1" id="KW-0472">Membrane</keyword>
<sequence>MSVKDKNIFGIAATFRTAPDVYHACEKVRDAGYTRWDSYTPFPIHGIHHAMGLKRSKVPIFTFLGGMTGFLTGLSIVSYMNFNYPLIVGGKPYFSPVFPFPIFYELTILLAAFGTLGGMFILNRLPRHHHPLFDYEPFLKTSDDSFMIVIESTDPTFDEEKVRSVLTEAGGEDINIIKAED</sequence>
<protein>
    <submittedName>
        <fullName evidence="2">DUF3341 domain-containing protein</fullName>
    </submittedName>
</protein>
<dbReference type="AlphaFoldDB" id="A0A7X1E4Z6"/>
<feature type="transmembrane region" description="Helical" evidence="1">
    <location>
        <begin position="102"/>
        <end position="122"/>
    </location>
</feature>
<keyword evidence="1" id="KW-0812">Transmembrane</keyword>
<dbReference type="PANTHER" id="PTHR40394">
    <property type="entry name" value="LIPOPROTEIN-RELATED"/>
    <property type="match status" value="1"/>
</dbReference>
<organism evidence="2 3">
    <name type="scientific">Puniceicoccus vermicola</name>
    <dbReference type="NCBI Taxonomy" id="388746"/>
    <lineage>
        <taxon>Bacteria</taxon>
        <taxon>Pseudomonadati</taxon>
        <taxon>Verrucomicrobiota</taxon>
        <taxon>Opitutia</taxon>
        <taxon>Puniceicoccales</taxon>
        <taxon>Puniceicoccaceae</taxon>
        <taxon>Puniceicoccus</taxon>
    </lineage>
</organism>
<comment type="caution">
    <text evidence="2">The sequence shown here is derived from an EMBL/GenBank/DDBJ whole genome shotgun (WGS) entry which is preliminary data.</text>
</comment>
<evidence type="ECO:0000313" key="2">
    <source>
        <dbReference type="EMBL" id="MBC2603095.1"/>
    </source>
</evidence>
<reference evidence="2 3" key="1">
    <citation type="submission" date="2020-07" db="EMBL/GenBank/DDBJ databases">
        <authorList>
            <person name="Feng X."/>
        </authorList>
    </citation>
    <scope>NUCLEOTIDE SEQUENCE [LARGE SCALE GENOMIC DNA]</scope>
    <source>
        <strain evidence="2 3">JCM14086</strain>
    </source>
</reference>
<dbReference type="Pfam" id="PF11821">
    <property type="entry name" value="ActD"/>
    <property type="match status" value="1"/>
</dbReference>
<evidence type="ECO:0000313" key="3">
    <source>
        <dbReference type="Proteomes" id="UP000525652"/>
    </source>
</evidence>
<dbReference type="EMBL" id="JACHVA010000118">
    <property type="protein sequence ID" value="MBC2603095.1"/>
    <property type="molecule type" value="Genomic_DNA"/>
</dbReference>
<dbReference type="PANTHER" id="PTHR40394:SF2">
    <property type="entry name" value="QUINOL:CYTOCHROME C OXIDOREDUCTASE MEMBRANE PROTEIN"/>
    <property type="match status" value="1"/>
</dbReference>
<accession>A0A7X1E4Z6</accession>
<evidence type="ECO:0000256" key="1">
    <source>
        <dbReference type="SAM" id="Phobius"/>
    </source>
</evidence>
<keyword evidence="3" id="KW-1185">Reference proteome</keyword>
<dbReference type="RefSeq" id="WP_185693737.1">
    <property type="nucleotide sequence ID" value="NZ_JACHVA010000118.1"/>
</dbReference>
<proteinExistence type="predicted"/>
<keyword evidence="1" id="KW-1133">Transmembrane helix</keyword>
<dbReference type="Proteomes" id="UP000525652">
    <property type="component" value="Unassembled WGS sequence"/>
</dbReference>
<dbReference type="InterPro" id="IPR021776">
    <property type="entry name" value="ActD"/>
</dbReference>
<gene>
    <name evidence="2" type="ORF">H5P30_15030</name>
</gene>